<dbReference type="GO" id="GO:0012505">
    <property type="term" value="C:endomembrane system"/>
    <property type="evidence" value="ECO:0007669"/>
    <property type="project" value="UniProtKB-SubCell"/>
</dbReference>
<feature type="transmembrane region" description="Helical" evidence="5">
    <location>
        <begin position="20"/>
        <end position="42"/>
    </location>
</feature>
<accession>A0A4T0UUD1</accession>
<dbReference type="GO" id="GO:0016020">
    <property type="term" value="C:membrane"/>
    <property type="evidence" value="ECO:0007669"/>
    <property type="project" value="UniProtKB-ARBA"/>
</dbReference>
<dbReference type="AlphaFoldDB" id="A0A4T0UUD1"/>
<evidence type="ECO:0000256" key="4">
    <source>
        <dbReference type="ARBA" id="ARBA00023136"/>
    </source>
</evidence>
<evidence type="ECO:0000256" key="3">
    <source>
        <dbReference type="ARBA" id="ARBA00022989"/>
    </source>
</evidence>
<feature type="transmembrane region" description="Helical" evidence="5">
    <location>
        <begin position="348"/>
        <end position="370"/>
    </location>
</feature>
<evidence type="ECO:0000256" key="2">
    <source>
        <dbReference type="ARBA" id="ARBA00022692"/>
    </source>
</evidence>
<evidence type="ECO:0000256" key="5">
    <source>
        <dbReference type="SAM" id="Phobius"/>
    </source>
</evidence>
<feature type="transmembrane region" description="Helical" evidence="5">
    <location>
        <begin position="176"/>
        <end position="195"/>
    </location>
</feature>
<dbReference type="OrthoDB" id="9771451at2"/>
<dbReference type="InterPro" id="IPR051337">
    <property type="entry name" value="OPA_Antiporter"/>
</dbReference>
<keyword evidence="8" id="KW-1185">Reference proteome</keyword>
<evidence type="ECO:0000256" key="1">
    <source>
        <dbReference type="ARBA" id="ARBA00004127"/>
    </source>
</evidence>
<keyword evidence="2 5" id="KW-0812">Transmembrane</keyword>
<dbReference type="GO" id="GO:0061513">
    <property type="term" value="F:glucose 6-phosphate:phosphate antiporter activity"/>
    <property type="evidence" value="ECO:0007669"/>
    <property type="project" value="TreeGrafter"/>
</dbReference>
<evidence type="ECO:0000313" key="7">
    <source>
        <dbReference type="EMBL" id="TIC82387.1"/>
    </source>
</evidence>
<dbReference type="Proteomes" id="UP000308891">
    <property type="component" value="Unassembled WGS sequence"/>
</dbReference>
<comment type="subcellular location">
    <subcellularLocation>
        <location evidence="1">Endomembrane system</location>
        <topology evidence="1">Multi-pass membrane protein</topology>
    </subcellularLocation>
</comment>
<evidence type="ECO:0000259" key="6">
    <source>
        <dbReference type="PROSITE" id="PS50850"/>
    </source>
</evidence>
<gene>
    <name evidence="7" type="ORF">E5K04_09520</name>
</gene>
<keyword evidence="3 5" id="KW-1133">Transmembrane helix</keyword>
<dbReference type="SUPFAM" id="SSF103473">
    <property type="entry name" value="MFS general substrate transporter"/>
    <property type="match status" value="1"/>
</dbReference>
<feature type="transmembrane region" description="Helical" evidence="5">
    <location>
        <begin position="112"/>
        <end position="137"/>
    </location>
</feature>
<dbReference type="Gene3D" id="1.20.1250.20">
    <property type="entry name" value="MFS general substrate transporter like domains"/>
    <property type="match status" value="2"/>
</dbReference>
<feature type="transmembrane region" description="Helical" evidence="5">
    <location>
        <begin position="87"/>
        <end position="105"/>
    </location>
</feature>
<keyword evidence="4 5" id="KW-0472">Membrane</keyword>
<dbReference type="InterPro" id="IPR011701">
    <property type="entry name" value="MFS"/>
</dbReference>
<dbReference type="GO" id="GO:0035435">
    <property type="term" value="P:phosphate ion transmembrane transport"/>
    <property type="evidence" value="ECO:0007669"/>
    <property type="project" value="TreeGrafter"/>
</dbReference>
<dbReference type="PANTHER" id="PTHR43826:SF3">
    <property type="entry name" value="GLUCOSE-6-PHOSPHATE EXCHANGER SLC37A4"/>
    <property type="match status" value="1"/>
</dbReference>
<dbReference type="InterPro" id="IPR020846">
    <property type="entry name" value="MFS_dom"/>
</dbReference>
<dbReference type="InterPro" id="IPR036259">
    <property type="entry name" value="MFS_trans_sf"/>
</dbReference>
<sequence>MEHPIIEGSQYKQGGGRAWLVWGLCTIFVLYVFGAQTIFAVVQGSIQSSLSLNLAQIALVGSVYTWAFAVCQFFSGPILDNFGSRKSMIPAVALAVAGVWLYATAQNLPMLLLAQVVMALGAVFGFVGAGYAGGIWFGMANFGLMFGLVETSSSVASAFEQQLTALALKYITWRELMEGIGVLGLVLLAGVVLWVRNPVPVKPQKANVVGKVFSDLSVFLKSPQHWICGVWGGITFGINLAVGVIWAPHIMTAKGFDMAVSNWAASLVWLGLGVGSLIWPKWTDWVHSRKKPAQIGIVIQLSTLAALIYLPGDVSAVVFLLLWFINGVGSANEMNAFQIAADMVPPSLVGASAAFVNGLMFIIGGILMNVPAQLLGAHDQHAAYAYLPYIGVLALALVLAFVQKESHPSAVHGKA</sequence>
<dbReference type="PROSITE" id="PS50850">
    <property type="entry name" value="MFS"/>
    <property type="match status" value="1"/>
</dbReference>
<protein>
    <submittedName>
        <fullName evidence="7">MFS transporter</fullName>
    </submittedName>
</protein>
<feature type="transmembrane region" description="Helical" evidence="5">
    <location>
        <begin position="226"/>
        <end position="248"/>
    </location>
</feature>
<feature type="transmembrane region" description="Helical" evidence="5">
    <location>
        <begin position="54"/>
        <end position="75"/>
    </location>
</feature>
<evidence type="ECO:0000313" key="8">
    <source>
        <dbReference type="Proteomes" id="UP000308891"/>
    </source>
</evidence>
<feature type="transmembrane region" description="Helical" evidence="5">
    <location>
        <begin position="382"/>
        <end position="402"/>
    </location>
</feature>
<comment type="caution">
    <text evidence="7">The sequence shown here is derived from an EMBL/GenBank/DDBJ whole genome shotgun (WGS) entry which is preliminary data.</text>
</comment>
<dbReference type="Pfam" id="PF07690">
    <property type="entry name" value="MFS_1"/>
    <property type="match status" value="1"/>
</dbReference>
<name>A0A4T0UUD1_9NEIS</name>
<dbReference type="EMBL" id="STGJ01000009">
    <property type="protein sequence ID" value="TIC82387.1"/>
    <property type="molecule type" value="Genomic_DNA"/>
</dbReference>
<proteinExistence type="predicted"/>
<feature type="transmembrane region" description="Helical" evidence="5">
    <location>
        <begin position="260"/>
        <end position="280"/>
    </location>
</feature>
<reference evidence="7 8" key="1">
    <citation type="submission" date="2019-04" db="EMBL/GenBank/DDBJ databases">
        <title>Crenobacter sp. nov.</title>
        <authorList>
            <person name="Shi S."/>
        </authorList>
    </citation>
    <scope>NUCLEOTIDE SEQUENCE [LARGE SCALE GENOMIC DNA]</scope>
    <source>
        <strain evidence="7 8">GY 70310</strain>
    </source>
</reference>
<feature type="domain" description="Major facilitator superfamily (MFS) profile" evidence="6">
    <location>
        <begin position="20"/>
        <end position="406"/>
    </location>
</feature>
<organism evidence="7 8">
    <name type="scientific">Crenobacter intestini</name>
    <dbReference type="NCBI Taxonomy" id="2563443"/>
    <lineage>
        <taxon>Bacteria</taxon>
        <taxon>Pseudomonadati</taxon>
        <taxon>Pseudomonadota</taxon>
        <taxon>Betaproteobacteria</taxon>
        <taxon>Neisseriales</taxon>
        <taxon>Neisseriaceae</taxon>
        <taxon>Crenobacter</taxon>
    </lineage>
</organism>
<dbReference type="RefSeq" id="WP_136553418.1">
    <property type="nucleotide sequence ID" value="NZ_STGJ01000009.1"/>
</dbReference>
<dbReference type="PANTHER" id="PTHR43826">
    <property type="entry name" value="GLUCOSE-6-PHOSPHATE EXCHANGER SLC37A4"/>
    <property type="match status" value="1"/>
</dbReference>